<name>A0A2T2ZUN8_9PEZI</name>
<dbReference type="PANTHER" id="PTHR35910">
    <property type="entry name" value="2EXR DOMAIN-CONTAINING PROTEIN"/>
    <property type="match status" value="1"/>
</dbReference>
<proteinExistence type="predicted"/>
<protein>
    <recommendedName>
        <fullName evidence="2">2EXR domain-containing protein</fullName>
    </recommendedName>
</protein>
<dbReference type="AlphaFoldDB" id="A0A2T2ZUN8"/>
<dbReference type="PANTHER" id="PTHR35910:SF6">
    <property type="entry name" value="2EXR DOMAIN-CONTAINING PROTEIN"/>
    <property type="match status" value="1"/>
</dbReference>
<dbReference type="OrthoDB" id="3469466at2759"/>
<evidence type="ECO:0000256" key="1">
    <source>
        <dbReference type="SAM" id="MobiDB-lite"/>
    </source>
</evidence>
<organism evidence="3 4">
    <name type="scientific">Coniella lustricola</name>
    <dbReference type="NCBI Taxonomy" id="2025994"/>
    <lineage>
        <taxon>Eukaryota</taxon>
        <taxon>Fungi</taxon>
        <taxon>Dikarya</taxon>
        <taxon>Ascomycota</taxon>
        <taxon>Pezizomycotina</taxon>
        <taxon>Sordariomycetes</taxon>
        <taxon>Sordariomycetidae</taxon>
        <taxon>Diaporthales</taxon>
        <taxon>Schizoparmaceae</taxon>
        <taxon>Coniella</taxon>
    </lineage>
</organism>
<reference evidence="3 4" key="1">
    <citation type="journal article" date="2018" name="Mycol. Prog.">
        <title>Coniella lustricola, a new species from submerged detritus.</title>
        <authorList>
            <person name="Raudabaugh D.B."/>
            <person name="Iturriaga T."/>
            <person name="Carver A."/>
            <person name="Mondo S."/>
            <person name="Pangilinan J."/>
            <person name="Lipzen A."/>
            <person name="He G."/>
            <person name="Amirebrahimi M."/>
            <person name="Grigoriev I.V."/>
            <person name="Miller A.N."/>
        </authorList>
    </citation>
    <scope>NUCLEOTIDE SEQUENCE [LARGE SCALE GENOMIC DNA]</scope>
    <source>
        <strain evidence="3 4">B22-T-1</strain>
    </source>
</reference>
<dbReference type="STRING" id="2025994.A0A2T2ZUN8"/>
<evidence type="ECO:0000259" key="2">
    <source>
        <dbReference type="Pfam" id="PF20150"/>
    </source>
</evidence>
<dbReference type="InterPro" id="IPR045518">
    <property type="entry name" value="2EXR"/>
</dbReference>
<dbReference type="Pfam" id="PF20150">
    <property type="entry name" value="2EXR"/>
    <property type="match status" value="1"/>
</dbReference>
<dbReference type="InParanoid" id="A0A2T2ZUN8"/>
<accession>A0A2T2ZUN8</accession>
<keyword evidence="4" id="KW-1185">Reference proteome</keyword>
<evidence type="ECO:0000313" key="4">
    <source>
        <dbReference type="Proteomes" id="UP000241462"/>
    </source>
</evidence>
<dbReference type="EMBL" id="KZ678670">
    <property type="protein sequence ID" value="PSR77177.1"/>
    <property type="molecule type" value="Genomic_DNA"/>
</dbReference>
<feature type="region of interest" description="Disordered" evidence="1">
    <location>
        <begin position="375"/>
        <end position="404"/>
    </location>
</feature>
<feature type="domain" description="2EXR" evidence="2">
    <location>
        <begin position="6"/>
        <end position="155"/>
    </location>
</feature>
<dbReference type="Proteomes" id="UP000241462">
    <property type="component" value="Unassembled WGS sequence"/>
</dbReference>
<sequence length="454" mass="50068">MTTATFDPFARLPKELRLSIWELAVPRERLIKLTIHRSHGRRHALATDPPRWLTRNALNKPVTGSPDRYCAVVHASPSSAAASAAASASASSLDGNSGSTQHAKPKLHSKFLRVSSESRAVALAFYRVHIPVYLTGPTRTDAHVPLLFNPEHDVLHLTAEAPVQETLVDFLWDLRAYDPRHVGLQRVAIDLDGLVCNDWRLLKPTDLLLVRQRAIVEETMRALREVWFVFEDRPRARRRCRRHGCGGAGAGAGAAGAGVGRFNATQTFSEARNVTQMPLASSTPTFEQRGLDARPGVDEALEHVYMGQVDPRELIFRWRKLENTWRGRQDERQDQAATEYRIAVSRIPPKVDNGSRVGNGTVTAGELRQALRSLSLQGSRRDGGGGGGDDDVDGNHDEERAGAPVSGFWLFPTEAVGEIDEGNPGEDLKLSEMPFRPGRIMDLRAFRPTLALSG</sequence>
<gene>
    <name evidence="3" type="ORF">BD289DRAFT_456750</name>
</gene>
<evidence type="ECO:0000313" key="3">
    <source>
        <dbReference type="EMBL" id="PSR77177.1"/>
    </source>
</evidence>